<dbReference type="EMBL" id="FNTI01000001">
    <property type="protein sequence ID" value="SEC36830.1"/>
    <property type="molecule type" value="Genomic_DNA"/>
</dbReference>
<dbReference type="AlphaFoldDB" id="A0A1H4RY37"/>
<gene>
    <name evidence="1" type="ORF">SAMN05444171_1246</name>
</gene>
<dbReference type="OrthoDB" id="8445263at2"/>
<evidence type="ECO:0000313" key="1">
    <source>
        <dbReference type="EMBL" id="SEC36830.1"/>
    </source>
</evidence>
<reference evidence="1 2" key="1">
    <citation type="submission" date="2016-10" db="EMBL/GenBank/DDBJ databases">
        <authorList>
            <person name="de Groot N.N."/>
        </authorList>
    </citation>
    <scope>NUCLEOTIDE SEQUENCE [LARGE SCALE GENOMIC DNA]</scope>
    <source>
        <strain evidence="1 2">GAS522</strain>
    </source>
</reference>
<dbReference type="Pfam" id="PF11159">
    <property type="entry name" value="DUF2939"/>
    <property type="match status" value="1"/>
</dbReference>
<evidence type="ECO:0000313" key="2">
    <source>
        <dbReference type="Proteomes" id="UP000183208"/>
    </source>
</evidence>
<sequence>MRWFVGTVLALLVALGIYVGSAVVSLNGLVEAARAGDGAGVIARTDTARLRRSLVDQIVSTYLKQLGRDRPVKPLERMAANTYGASVADAMIAKMLTEENLTAILNKGAINSSAPIANMQHLTEIDTSQVLETLKRISPVKLVEFLVRFGETESAGGISIHFEGDGWKLSGIRLPTHVVQVLAQDLAHSRGRNG</sequence>
<name>A0A1H4RY37_9BRAD</name>
<accession>A0A1H4RY37</accession>
<dbReference type="Proteomes" id="UP000183208">
    <property type="component" value="Unassembled WGS sequence"/>
</dbReference>
<organism evidence="1 2">
    <name type="scientific">Bradyrhizobium lablabi</name>
    <dbReference type="NCBI Taxonomy" id="722472"/>
    <lineage>
        <taxon>Bacteria</taxon>
        <taxon>Pseudomonadati</taxon>
        <taxon>Pseudomonadota</taxon>
        <taxon>Alphaproteobacteria</taxon>
        <taxon>Hyphomicrobiales</taxon>
        <taxon>Nitrobacteraceae</taxon>
        <taxon>Bradyrhizobium</taxon>
    </lineage>
</organism>
<protein>
    <recommendedName>
        <fullName evidence="3">DUF2939 domain-containing protein</fullName>
    </recommendedName>
</protein>
<evidence type="ECO:0008006" key="3">
    <source>
        <dbReference type="Google" id="ProtNLM"/>
    </source>
</evidence>
<dbReference type="InterPro" id="IPR021330">
    <property type="entry name" value="DUF2939"/>
</dbReference>
<proteinExistence type="predicted"/>
<dbReference type="RefSeq" id="WP_074816872.1">
    <property type="nucleotide sequence ID" value="NZ_FNTI01000001.1"/>
</dbReference>